<accession>A0ABU5VKE6</accession>
<dbReference type="RefSeq" id="WP_323453995.1">
    <property type="nucleotide sequence ID" value="NZ_JAYFUI010000187.1"/>
</dbReference>
<evidence type="ECO:0000313" key="2">
    <source>
        <dbReference type="Proteomes" id="UP001302573"/>
    </source>
</evidence>
<evidence type="ECO:0000313" key="1">
    <source>
        <dbReference type="EMBL" id="MEA5673442.1"/>
    </source>
</evidence>
<name>A0ABU5VKE6_9PSED</name>
<comment type="caution">
    <text evidence="1">The sequence shown here is derived from an EMBL/GenBank/DDBJ whole genome shotgun (WGS) entry which is preliminary data.</text>
</comment>
<gene>
    <name evidence="1" type="ORF">VA602_19160</name>
</gene>
<dbReference type="Proteomes" id="UP001302573">
    <property type="component" value="Unassembled WGS sequence"/>
</dbReference>
<proteinExistence type="predicted"/>
<dbReference type="EMBL" id="JAYFUI010000187">
    <property type="protein sequence ID" value="MEA5673442.1"/>
    <property type="molecule type" value="Genomic_DNA"/>
</dbReference>
<sequence>MTTIFTLNARGNVFLESVGDHYKIPAPRMRKEIQWMFGTTVQSLAKSGVNYETLRTTLVPSTKKDEAAFLFDSTMIDDYSYGRVAMDKLLRLLDPRSSHSILVGDLVGSNELQQRIYEILKEQLILARSYEYQHSTNIFCIYVNNLSNASLERINESLSPDQAYIGYIPTTYESRAKSYLSTVLANQCIKHGNMMIVAHEDDRSNDENVNITSYSFENYGYKIKSFQQHYFSHFLSYKIERKPIPGLEFDTYFSLNAISDNVSQLTEMDVFIEDAKFNYLITAGKLVKGGITDIEKDELAFLIRMKIEDNYIYGLRYQKEHDVMSFNVVIELSRHDTHRPIRMNVGLEYRPTENILRMITCF</sequence>
<organism evidence="1 2">
    <name type="scientific">Pseudomonas machongensis</name>
    <dbReference type="NCBI Taxonomy" id="3110229"/>
    <lineage>
        <taxon>Bacteria</taxon>
        <taxon>Pseudomonadati</taxon>
        <taxon>Pseudomonadota</taxon>
        <taxon>Gammaproteobacteria</taxon>
        <taxon>Pseudomonadales</taxon>
        <taxon>Pseudomonadaceae</taxon>
        <taxon>Pseudomonas</taxon>
    </lineage>
</organism>
<reference evidence="1 2" key="1">
    <citation type="submission" date="2023-12" db="EMBL/GenBank/DDBJ databases">
        <title>Pseudomonas machongensis sp. nov., isolated from wilted pepper plants (Capsicum annuum).</title>
        <authorList>
            <person name="Qiu M."/>
            <person name="Li Y."/>
            <person name="Liu Q."/>
            <person name="Zhang X."/>
            <person name="Huang Y."/>
            <person name="Guo R."/>
            <person name="Hu M."/>
            <person name="Zhou J."/>
            <person name="Zhou X."/>
        </authorList>
    </citation>
    <scope>NUCLEOTIDE SEQUENCE [LARGE SCALE GENOMIC DNA]</scope>
    <source>
        <strain evidence="1 2">MH2</strain>
    </source>
</reference>
<keyword evidence="2" id="KW-1185">Reference proteome</keyword>
<protein>
    <submittedName>
        <fullName evidence="1">Uncharacterized protein</fullName>
    </submittedName>
</protein>